<keyword evidence="1" id="KW-0732">Signal</keyword>
<feature type="chain" id="PRO_5047027422" evidence="1">
    <location>
        <begin position="20"/>
        <end position="188"/>
    </location>
</feature>
<reference evidence="2 3" key="1">
    <citation type="submission" date="2024-09" db="EMBL/GenBank/DDBJ databases">
        <authorList>
            <person name="Sun Q."/>
            <person name="Mori K."/>
        </authorList>
    </citation>
    <scope>NUCLEOTIDE SEQUENCE [LARGE SCALE GENOMIC DNA]</scope>
    <source>
        <strain evidence="2 3">NCAIM B.02340</strain>
    </source>
</reference>
<evidence type="ECO:0000313" key="3">
    <source>
        <dbReference type="Proteomes" id="UP001589830"/>
    </source>
</evidence>
<organism evidence="2 3">
    <name type="scientific">Thermus composti</name>
    <dbReference type="NCBI Taxonomy" id="532059"/>
    <lineage>
        <taxon>Bacteria</taxon>
        <taxon>Thermotogati</taxon>
        <taxon>Deinococcota</taxon>
        <taxon>Deinococci</taxon>
        <taxon>Thermales</taxon>
        <taxon>Thermaceae</taxon>
        <taxon>Thermus</taxon>
    </lineage>
</organism>
<keyword evidence="3" id="KW-1185">Reference proteome</keyword>
<feature type="signal peptide" evidence="1">
    <location>
        <begin position="1"/>
        <end position="19"/>
    </location>
</feature>
<evidence type="ECO:0000313" key="2">
    <source>
        <dbReference type="EMBL" id="MFC0594609.1"/>
    </source>
</evidence>
<proteinExistence type="predicted"/>
<sequence>MQRTLLGTFLLLVAGLALAQGVDYREAARAASALARVQAVAQGAGGEAKLLAWAKEVQARAEKSYEAKAYFKATREAQAALFLFRAAQGEPKAQAPAPRWGFRWAPHMGLRHGFAPGLRQGEGWAARLAARAQRAVDRAEKELGYYRGQDALVKELVAEAKGRLDKEPGRAFLLARAALALISAERGF</sequence>
<accession>A0ABV6PYK8</accession>
<dbReference type="RefSeq" id="WP_188846832.1">
    <property type="nucleotide sequence ID" value="NZ_BMPJ01000008.1"/>
</dbReference>
<comment type="caution">
    <text evidence="2">The sequence shown here is derived from an EMBL/GenBank/DDBJ whole genome shotgun (WGS) entry which is preliminary data.</text>
</comment>
<evidence type="ECO:0000256" key="1">
    <source>
        <dbReference type="SAM" id="SignalP"/>
    </source>
</evidence>
<dbReference type="Proteomes" id="UP001589830">
    <property type="component" value="Unassembled WGS sequence"/>
</dbReference>
<dbReference type="EMBL" id="JBHLTW010000002">
    <property type="protein sequence ID" value="MFC0594609.1"/>
    <property type="molecule type" value="Genomic_DNA"/>
</dbReference>
<name>A0ABV6PYK8_9DEIN</name>
<gene>
    <name evidence="2" type="ORF">ACFFFP_00140</name>
</gene>
<protein>
    <submittedName>
        <fullName evidence="2">Uncharacterized protein</fullName>
    </submittedName>
</protein>